<dbReference type="EMBL" id="UGCU01000001">
    <property type="protein sequence ID" value="STJ10093.1"/>
    <property type="molecule type" value="Genomic_DNA"/>
</dbReference>
<dbReference type="RefSeq" id="WP_001297325.1">
    <property type="nucleotide sequence ID" value="NZ_AP027971.1"/>
</dbReference>
<accession>A0A0D7HAL7</accession>
<protein>
    <submittedName>
        <fullName evidence="1">Uncharacterized protein</fullName>
    </submittedName>
</protein>
<gene>
    <name evidence="1" type="ORF">NCTC9077_01754</name>
</gene>
<reference evidence="1 2" key="1">
    <citation type="submission" date="2018-06" db="EMBL/GenBank/DDBJ databases">
        <authorList>
            <consortium name="Pathogen Informatics"/>
            <person name="Doyle S."/>
        </authorList>
    </citation>
    <scope>NUCLEOTIDE SEQUENCE [LARGE SCALE GENOMIC DNA]</scope>
    <source>
        <strain evidence="1 2">NCTC9077</strain>
    </source>
</reference>
<dbReference type="Proteomes" id="UP000254495">
    <property type="component" value="Unassembled WGS sequence"/>
</dbReference>
<dbReference type="AlphaFoldDB" id="A0A0D7HAL7"/>
<organism evidence="1 2">
    <name type="scientific">Escherichia coli</name>
    <dbReference type="NCBI Taxonomy" id="562"/>
    <lineage>
        <taxon>Bacteria</taxon>
        <taxon>Pseudomonadati</taxon>
        <taxon>Pseudomonadota</taxon>
        <taxon>Gammaproteobacteria</taxon>
        <taxon>Enterobacterales</taxon>
        <taxon>Enterobacteriaceae</taxon>
        <taxon>Escherichia</taxon>
    </lineage>
</organism>
<sequence>MIEYLIFCVVAFAAAFGMYLLREYLRSRGYGPQLDAFARWLEPREQRMNRYRFKAANGLFGAAQSINRLPLFGSKHQVVMIEQLRMAIMSEQALRERQQRRK</sequence>
<proteinExistence type="predicted"/>
<evidence type="ECO:0000313" key="1">
    <source>
        <dbReference type="EMBL" id="STJ10093.1"/>
    </source>
</evidence>
<evidence type="ECO:0000313" key="2">
    <source>
        <dbReference type="Proteomes" id="UP000254495"/>
    </source>
</evidence>
<name>A0A0D7HAL7_ECOLX</name>